<feature type="signal peptide" evidence="3">
    <location>
        <begin position="1"/>
        <end position="39"/>
    </location>
</feature>
<accession>A0ABW3TQL6</accession>
<feature type="region of interest" description="Disordered" evidence="1">
    <location>
        <begin position="524"/>
        <end position="546"/>
    </location>
</feature>
<evidence type="ECO:0000313" key="6">
    <source>
        <dbReference type="EMBL" id="MFD1202607.1"/>
    </source>
</evidence>
<feature type="transmembrane region" description="Helical" evidence="2">
    <location>
        <begin position="1711"/>
        <end position="1734"/>
    </location>
</feature>
<feature type="compositionally biased region" description="Low complexity" evidence="1">
    <location>
        <begin position="1698"/>
        <end position="1707"/>
    </location>
</feature>
<name>A0ABW3TQL6_9MICO</name>
<dbReference type="Pfam" id="PF07679">
    <property type="entry name" value="I-set"/>
    <property type="match status" value="1"/>
</dbReference>
<feature type="domain" description="Immunoglobulin I-set" evidence="4">
    <location>
        <begin position="1489"/>
        <end position="1572"/>
    </location>
</feature>
<feature type="domain" description="Bacterial Ig-like" evidence="5">
    <location>
        <begin position="231"/>
        <end position="304"/>
    </location>
</feature>
<comment type="caution">
    <text evidence="6">The sequence shown here is derived from an EMBL/GenBank/DDBJ whole genome shotgun (WGS) entry which is preliminary data.</text>
</comment>
<organism evidence="6 7">
    <name type="scientific">Leucobacter albus</name>
    <dbReference type="NCBI Taxonomy" id="272210"/>
    <lineage>
        <taxon>Bacteria</taxon>
        <taxon>Bacillati</taxon>
        <taxon>Actinomycetota</taxon>
        <taxon>Actinomycetes</taxon>
        <taxon>Micrococcales</taxon>
        <taxon>Microbacteriaceae</taxon>
        <taxon>Leucobacter</taxon>
    </lineage>
</organism>
<dbReference type="Gene3D" id="2.60.40.230">
    <property type="entry name" value="Neocarzinostatin-like"/>
    <property type="match status" value="2"/>
</dbReference>
<keyword evidence="3" id="KW-0732">Signal</keyword>
<feature type="chain" id="PRO_5046361457" evidence="3">
    <location>
        <begin position="40"/>
        <end position="1743"/>
    </location>
</feature>
<dbReference type="SUPFAM" id="SSF48726">
    <property type="entry name" value="Immunoglobulin"/>
    <property type="match status" value="1"/>
</dbReference>
<dbReference type="InterPro" id="IPR006311">
    <property type="entry name" value="TAT_signal"/>
</dbReference>
<dbReference type="RefSeq" id="WP_343960583.1">
    <property type="nucleotide sequence ID" value="NZ_BAAAKZ010000008.1"/>
</dbReference>
<dbReference type="InterPro" id="IPR013783">
    <property type="entry name" value="Ig-like_fold"/>
</dbReference>
<evidence type="ECO:0000259" key="4">
    <source>
        <dbReference type="Pfam" id="PF07679"/>
    </source>
</evidence>
<dbReference type="Proteomes" id="UP001597181">
    <property type="component" value="Unassembled WGS sequence"/>
</dbReference>
<keyword evidence="2" id="KW-1133">Transmembrane helix</keyword>
<dbReference type="InterPro" id="IPR036179">
    <property type="entry name" value="Ig-like_dom_sf"/>
</dbReference>
<keyword evidence="2" id="KW-0472">Membrane</keyword>
<feature type="domain" description="Bacterial Ig-like" evidence="5">
    <location>
        <begin position="1190"/>
        <end position="1265"/>
    </location>
</feature>
<keyword evidence="2" id="KW-0812">Transmembrane</keyword>
<protein>
    <submittedName>
        <fullName evidence="6">Ig-like domain repeat protein</fullName>
    </submittedName>
</protein>
<evidence type="ECO:0000256" key="2">
    <source>
        <dbReference type="SAM" id="Phobius"/>
    </source>
</evidence>
<dbReference type="Pfam" id="PF16640">
    <property type="entry name" value="Big_3_5"/>
    <property type="match status" value="3"/>
</dbReference>
<dbReference type="InterPro" id="IPR032109">
    <property type="entry name" value="Big_3_5"/>
</dbReference>
<gene>
    <name evidence="6" type="ORF">ACFQ3U_11960</name>
</gene>
<evidence type="ECO:0000256" key="3">
    <source>
        <dbReference type="SAM" id="SignalP"/>
    </source>
</evidence>
<dbReference type="Gene3D" id="2.60.40.10">
    <property type="entry name" value="Immunoglobulins"/>
    <property type="match status" value="4"/>
</dbReference>
<dbReference type="PROSITE" id="PS51318">
    <property type="entry name" value="TAT"/>
    <property type="match status" value="1"/>
</dbReference>
<reference evidence="7" key="1">
    <citation type="journal article" date="2019" name="Int. J. Syst. Evol. Microbiol.">
        <title>The Global Catalogue of Microorganisms (GCM) 10K type strain sequencing project: providing services to taxonomists for standard genome sequencing and annotation.</title>
        <authorList>
            <consortium name="The Broad Institute Genomics Platform"/>
            <consortium name="The Broad Institute Genome Sequencing Center for Infectious Disease"/>
            <person name="Wu L."/>
            <person name="Ma J."/>
        </authorList>
    </citation>
    <scope>NUCLEOTIDE SEQUENCE [LARGE SCALE GENOMIC DNA]</scope>
    <source>
        <strain evidence="7">CCUG 50213</strain>
    </source>
</reference>
<dbReference type="EMBL" id="JBHTLY010000005">
    <property type="protein sequence ID" value="MFD1202607.1"/>
    <property type="molecule type" value="Genomic_DNA"/>
</dbReference>
<feature type="domain" description="Bacterial Ig-like" evidence="5">
    <location>
        <begin position="730"/>
        <end position="806"/>
    </location>
</feature>
<proteinExistence type="predicted"/>
<evidence type="ECO:0000256" key="1">
    <source>
        <dbReference type="SAM" id="MobiDB-lite"/>
    </source>
</evidence>
<evidence type="ECO:0000259" key="5">
    <source>
        <dbReference type="Pfam" id="PF16640"/>
    </source>
</evidence>
<keyword evidence="7" id="KW-1185">Reference proteome</keyword>
<dbReference type="InterPro" id="IPR013098">
    <property type="entry name" value="Ig_I-set"/>
</dbReference>
<feature type="compositionally biased region" description="Polar residues" evidence="1">
    <location>
        <begin position="535"/>
        <end position="546"/>
    </location>
</feature>
<feature type="region of interest" description="Disordered" evidence="1">
    <location>
        <begin position="1676"/>
        <end position="1707"/>
    </location>
</feature>
<sequence>MNRLRGTGGGLRRRLVAGAALGTAATLAFGGLVTSPAFAAPGGTATGTGTNQSGRTITMSVTPGEGLNPDTETTLELSGTNFATVNGWGQNFGGAYLLFGVVNPKNPADPGSWAPSKGGASGANYDYAPGAGINQSMVSYPGNTSEPGSPMMDSSGNWAGSLTIPGAQFTSQGGNPIDCLVQQCGVIAIGAHGAQQAGVEVFTPVTFATPGAPATQTTTTLAAAAPATGAIKGETEVALSATVSPESAAGTVEFLAGEAVVGSAAVESGTAKLVTKDLPAGASVLSARFVPANDSEFAASQSSDSPARTVRVIDTARAVADINVGAAAENITGAELAWSVTNIAATGVNAHKKSVISGDVTLTEAAADAERDFVFTGGSGERDEAGNTEIRFTGSIQLASRTNDSQRVVLTNPVLRANAAGDGYITADLSGSAPSGQLAEAAGVTIAVVRGVTAETDGGKTSFSVTPLWEGQTAAGTWAGDFTASFPNEFVVRLDAALRPDFYQGGSGSAQQAKAPRAISVSYTSTAVKPDPEPTGSSTGTPLEGTSSYIVVEPGEQLRVGAATQLTVKGYGFDPGPAVEPGTGQGGIYVGFGTMKDQQDTEKWRRSKGGQSGPVGFGDYTYGAPIFVAHQNTGDGGVADGVMNADGSWTAKLTVPGSSVPSFFGDTIDCVDNQCGVFSFGAHGAVKAQNEAYTPVYFAGQTAPEPQPEPAVETATELAGQPLGDYPTDFAGEAVTVTASLEPKGATGSVEFFAGETSLGAAPVADGSATLETKKFVGGAHEVTAVFTPTDAKAFEGSTSAPRTFRIVDLAPAVAEFAIGAPVKEITDGMLKWSVANFVSFGSGPKKSVLGGDAILAADGDFWFENGRGVQDAAGNRVISFAAEVRLTSGTMPEWNFRDPKVYVNAAGDGYITAVVDGEYRGSMVGGSDTSYGPTRVTVSTFTGADIGGSAGAIELSATPLFEGQVAAGTWTGDYTGATFTSAFLRHIHAGVRSFFVQSGASSDPSKAARPIAMEFSEREIPAPLLEASPITDLDRAGATVRVTGTDFDTSGKPSYPGAPDAPAGVYVSLGWVSNDGWKPSEGAASGSRAAVATRWVQESEETGDQYIKWTKNALGRASFEFEFSDVSYADVLAKKPATGDYRLAVFSLGAGGVKQAMNEFAIDVAFAPAQSTVTNVTPQALGDFPTDFAGKPIAITAEVAPAVAGSVEFVAGDASLGTVEVTDGTATLTSDALRGGANEVTAVFTPADAELYEGSVSAPQTFRVVDTTRAVADITVGAPVEKITGANFGWSIANYFSSFGYAFGKEAVGDNVTVPAEIPGDKEANSNRLFTFSNGTGTRDAAGNSVIEFTGAARLTSGEASEWNFAQPQVHLNAAGDGYVTAEFSGYFKLAGLGEFDYEPKRVTVATFTGGQLQQTDGLAQLTVAPMWEGQVAAGTWAGEFTGSFPAEFTSLLHSGIRSFFYQTGTTGANLTKPAQPITLAFTAGSAPAITAQPKAVSVTAGEGAAFAVTATGTPAPTAQWQRLAPGSTDWSDVAGATGSELALESVDRADTGSQFRAVLTNAFGSVTSSAVALTVLPAKPGTVPTAPTLTADNAGNLKLVSIDGRRVTVDVGAEHANTWVGVTLHSTPTFLGWFLADATGRLVADMPADASGKHQLSFVTEAGDTIGWVAVTLGSGEVTPPGDKPDGGKQPGGAPNGPNQPLSKTGADVAPLALVGGAALLLVAGLVTVAAARRRAGHRAQ</sequence>
<evidence type="ECO:0000313" key="7">
    <source>
        <dbReference type="Proteomes" id="UP001597181"/>
    </source>
</evidence>